<protein>
    <recommendedName>
        <fullName evidence="9">Tetraspanin Tsp2</fullName>
    </recommendedName>
</protein>
<dbReference type="AlphaFoldDB" id="A0AAD7BKB9"/>
<keyword evidence="2 6" id="KW-0812">Transmembrane</keyword>
<evidence type="ECO:0000313" key="8">
    <source>
        <dbReference type="Proteomes" id="UP001221142"/>
    </source>
</evidence>
<keyword evidence="3 6" id="KW-1133">Transmembrane helix</keyword>
<keyword evidence="4 6" id="KW-0472">Membrane</keyword>
<comment type="caution">
    <text evidence="7">The sequence shown here is derived from an EMBL/GenBank/DDBJ whole genome shotgun (WGS) entry which is preliminary data.</text>
</comment>
<evidence type="ECO:0000256" key="6">
    <source>
        <dbReference type="SAM" id="Phobius"/>
    </source>
</evidence>
<accession>A0AAD7BKB9</accession>
<organism evidence="7 8">
    <name type="scientific">Roridomyces roridus</name>
    <dbReference type="NCBI Taxonomy" id="1738132"/>
    <lineage>
        <taxon>Eukaryota</taxon>
        <taxon>Fungi</taxon>
        <taxon>Dikarya</taxon>
        <taxon>Basidiomycota</taxon>
        <taxon>Agaricomycotina</taxon>
        <taxon>Agaricomycetes</taxon>
        <taxon>Agaricomycetidae</taxon>
        <taxon>Agaricales</taxon>
        <taxon>Marasmiineae</taxon>
        <taxon>Mycenaceae</taxon>
        <taxon>Roridomyces</taxon>
    </lineage>
</organism>
<keyword evidence="8" id="KW-1185">Reference proteome</keyword>
<comment type="subcellular location">
    <subcellularLocation>
        <location evidence="1">Membrane</location>
        <topology evidence="1">Multi-pass membrane protein</topology>
    </subcellularLocation>
</comment>
<feature type="transmembrane region" description="Helical" evidence="6">
    <location>
        <begin position="109"/>
        <end position="131"/>
    </location>
</feature>
<evidence type="ECO:0000256" key="5">
    <source>
        <dbReference type="SAM" id="MobiDB-lite"/>
    </source>
</evidence>
<name>A0AAD7BKB9_9AGAR</name>
<feature type="transmembrane region" description="Helical" evidence="6">
    <location>
        <begin position="151"/>
        <end position="173"/>
    </location>
</feature>
<reference evidence="7" key="1">
    <citation type="submission" date="2023-03" db="EMBL/GenBank/DDBJ databases">
        <title>Massive genome expansion in bonnet fungi (Mycena s.s.) driven by repeated elements and novel gene families across ecological guilds.</title>
        <authorList>
            <consortium name="Lawrence Berkeley National Laboratory"/>
            <person name="Harder C.B."/>
            <person name="Miyauchi S."/>
            <person name="Viragh M."/>
            <person name="Kuo A."/>
            <person name="Thoen E."/>
            <person name="Andreopoulos B."/>
            <person name="Lu D."/>
            <person name="Skrede I."/>
            <person name="Drula E."/>
            <person name="Henrissat B."/>
            <person name="Morin E."/>
            <person name="Kohler A."/>
            <person name="Barry K."/>
            <person name="LaButti K."/>
            <person name="Morin E."/>
            <person name="Salamov A."/>
            <person name="Lipzen A."/>
            <person name="Mereny Z."/>
            <person name="Hegedus B."/>
            <person name="Baldrian P."/>
            <person name="Stursova M."/>
            <person name="Weitz H."/>
            <person name="Taylor A."/>
            <person name="Grigoriev I.V."/>
            <person name="Nagy L.G."/>
            <person name="Martin F."/>
            <person name="Kauserud H."/>
        </authorList>
    </citation>
    <scope>NUCLEOTIDE SEQUENCE</scope>
    <source>
        <strain evidence="7">9284</strain>
    </source>
</reference>
<evidence type="ECO:0000256" key="1">
    <source>
        <dbReference type="ARBA" id="ARBA00004141"/>
    </source>
</evidence>
<gene>
    <name evidence="7" type="ORF">FB45DRAFT_980468</name>
</gene>
<feature type="transmembrane region" description="Helical" evidence="6">
    <location>
        <begin position="180"/>
        <end position="200"/>
    </location>
</feature>
<evidence type="ECO:0000256" key="3">
    <source>
        <dbReference type="ARBA" id="ARBA00022989"/>
    </source>
</evidence>
<dbReference type="GO" id="GO:0016020">
    <property type="term" value="C:membrane"/>
    <property type="evidence" value="ECO:0007669"/>
    <property type="project" value="UniProtKB-SubCell"/>
</dbReference>
<evidence type="ECO:0008006" key="9">
    <source>
        <dbReference type="Google" id="ProtNLM"/>
    </source>
</evidence>
<feature type="region of interest" description="Disordered" evidence="5">
    <location>
        <begin position="1"/>
        <end position="26"/>
    </location>
</feature>
<sequence length="392" mass="43564">MSAGDRNSTRPSSAFGLNPDNRASTSLSVNYVPSKFSDVLSTGGGARRRRPKAIKQMDNPAMARGGGVDAFRRGEARMPEDRDDLNPSAARKGWMDRSETGSRWTRFKWIIFVFNAGYSALALGALVFMLLFWLDILEHSDVLRVANRTQLIFTTVAASWAVLTSIFGWAGILLNNRSILAFYTFFLWISFALLTVPGYLTYRQYALNLQGKLNFGWSELYEVDGRRRIQNALGCCGYFNPFVEASISSTCYARSVLPGCKGLFFRFEHRVLRRWYVVVFSLVGYNISTIVAALLCVNHVTYRFGKGMMPKAYRLNEEAVAVIMESYAAQLAEQYGPEAAALVMAHSRAASTATLGDMVSMPYAPDPRRSAVEKPSAAPQGYGAIVERDTTI</sequence>
<dbReference type="Proteomes" id="UP001221142">
    <property type="component" value="Unassembled WGS sequence"/>
</dbReference>
<evidence type="ECO:0000256" key="4">
    <source>
        <dbReference type="ARBA" id="ARBA00023136"/>
    </source>
</evidence>
<dbReference type="EMBL" id="JARKIF010000014">
    <property type="protein sequence ID" value="KAJ7623650.1"/>
    <property type="molecule type" value="Genomic_DNA"/>
</dbReference>
<evidence type="ECO:0000313" key="7">
    <source>
        <dbReference type="EMBL" id="KAJ7623650.1"/>
    </source>
</evidence>
<feature type="compositionally biased region" description="Polar residues" evidence="5">
    <location>
        <begin position="1"/>
        <end position="12"/>
    </location>
</feature>
<proteinExistence type="predicted"/>
<dbReference type="Pfam" id="PF00335">
    <property type="entry name" value="Tetraspanin"/>
    <property type="match status" value="1"/>
</dbReference>
<dbReference type="InterPro" id="IPR018499">
    <property type="entry name" value="Tetraspanin/Peripherin"/>
</dbReference>
<evidence type="ECO:0000256" key="2">
    <source>
        <dbReference type="ARBA" id="ARBA00022692"/>
    </source>
</evidence>
<feature type="transmembrane region" description="Helical" evidence="6">
    <location>
        <begin position="275"/>
        <end position="301"/>
    </location>
</feature>